<evidence type="ECO:0000313" key="3">
    <source>
        <dbReference type="Proteomes" id="UP001477947"/>
    </source>
</evidence>
<dbReference type="RefSeq" id="WP_206925917.1">
    <property type="nucleotide sequence ID" value="NZ_CP154624.1"/>
</dbReference>
<reference evidence="2 3" key="1">
    <citation type="submission" date="2024-04" db="EMBL/GenBank/DDBJ databases">
        <title>Isolation and characterization of novel acetogenic strains of the genera Terrisporobacter and Acetoanaerobium.</title>
        <authorList>
            <person name="Boeer T."/>
            <person name="Schueler M.A."/>
            <person name="Lueschen A."/>
            <person name="Eysell L."/>
            <person name="Droege J."/>
            <person name="Heinemann M."/>
            <person name="Engelhardt L."/>
            <person name="Basen M."/>
            <person name="Daniel R."/>
        </authorList>
    </citation>
    <scope>NUCLEOTIDE SEQUENCE [LARGE SCALE GENOMIC DNA]</scope>
    <source>
        <strain evidence="2 3">ELB</strain>
        <plasmid evidence="2 3">pTPELB2</plasmid>
    </source>
</reference>
<geneLocation type="plasmid" evidence="2 3">
    <name>pTPELB2</name>
</geneLocation>
<keyword evidence="3" id="KW-1185">Reference proteome</keyword>
<name>A0ABZ3FIC0_9FIRM</name>
<dbReference type="Gene3D" id="3.30.930.30">
    <property type="match status" value="1"/>
</dbReference>
<dbReference type="InterPro" id="IPR001668">
    <property type="entry name" value="Mob_Pre"/>
</dbReference>
<dbReference type="CDD" id="cd17242">
    <property type="entry name" value="MobM_relaxase"/>
    <property type="match status" value="1"/>
</dbReference>
<comment type="similarity">
    <text evidence="1">Belongs to the plasmid mobilization pre family.</text>
</comment>
<evidence type="ECO:0000313" key="2">
    <source>
        <dbReference type="EMBL" id="XAM43571.1"/>
    </source>
</evidence>
<protein>
    <recommendedName>
        <fullName evidence="4">Plasmid recombination enzyme</fullName>
    </recommendedName>
</protein>
<keyword evidence="2" id="KW-0614">Plasmid</keyword>
<dbReference type="InterPro" id="IPR036785">
    <property type="entry name" value="YkyA-like_sf"/>
</dbReference>
<evidence type="ECO:0008006" key="4">
    <source>
        <dbReference type="Google" id="ProtNLM"/>
    </source>
</evidence>
<gene>
    <name evidence="2" type="ORF">TPELB_39410</name>
</gene>
<dbReference type="Pfam" id="PF01076">
    <property type="entry name" value="Mob_Pre"/>
    <property type="match status" value="1"/>
</dbReference>
<dbReference type="EMBL" id="CP154624">
    <property type="protein sequence ID" value="XAM43571.1"/>
    <property type="molecule type" value="Genomic_DNA"/>
</dbReference>
<dbReference type="Proteomes" id="UP001477947">
    <property type="component" value="Plasmid pTPELB2"/>
</dbReference>
<accession>A0ABZ3FIC0</accession>
<sequence length="364" mass="42918">MSSISFHTDTTTSISHNNRINIFGNKDIDLDKLERNIYYIQKDIREIYKNEFDEVVREYNSKQKRNDRKINDYYKKILNDKKTEHQRELIVAIGSKDENTTDEIVGLKKNILDKYMKTFQGRNPNLKVYNAVMHLDEANPHLHINYVPVAHYGKGLRKRVSYEKALKEQGSSFEEWRKKETDLIENLMSQEGFERDFIGSHKHMSVKEYKDLKKEIHSLKTTKEMLKETIKESQSTLKKIKTYSKYMSNGNLQGTKVEIVECDYEGFKGGIYYIKPFYKLACDIHDFALSENRYYGKNNIYNFKINVFDDTTCGDKIDLISNFKFKVGLDKYFSTDSLEKELLQTLNPLMKNNLEKLNNISLEI</sequence>
<dbReference type="SUPFAM" id="SSF140423">
    <property type="entry name" value="MW0975(SA0943)-like"/>
    <property type="match status" value="1"/>
</dbReference>
<evidence type="ECO:0000256" key="1">
    <source>
        <dbReference type="ARBA" id="ARBA00010657"/>
    </source>
</evidence>
<organism evidence="2 3">
    <name type="scientific">Terrisporobacter petrolearius</name>
    <dbReference type="NCBI Taxonomy" id="1460447"/>
    <lineage>
        <taxon>Bacteria</taxon>
        <taxon>Bacillati</taxon>
        <taxon>Bacillota</taxon>
        <taxon>Clostridia</taxon>
        <taxon>Peptostreptococcales</taxon>
        <taxon>Peptostreptococcaceae</taxon>
        <taxon>Terrisporobacter</taxon>
    </lineage>
</organism>
<proteinExistence type="inferred from homology"/>